<comment type="caution">
    <text evidence="2">The sequence shown here is derived from an EMBL/GenBank/DDBJ whole genome shotgun (WGS) entry which is preliminary data.</text>
</comment>
<evidence type="ECO:0000256" key="1">
    <source>
        <dbReference type="SAM" id="MobiDB-lite"/>
    </source>
</evidence>
<reference evidence="2" key="1">
    <citation type="submission" date="2023-04" db="EMBL/GenBank/DDBJ databases">
        <title>Phytophthora lilii NBRC 32176.</title>
        <authorList>
            <person name="Ichikawa N."/>
            <person name="Sato H."/>
            <person name="Tonouchi N."/>
        </authorList>
    </citation>
    <scope>NUCLEOTIDE SEQUENCE</scope>
    <source>
        <strain evidence="2">NBRC 32176</strain>
    </source>
</reference>
<gene>
    <name evidence="2" type="ORF">Plil01_000623200</name>
</gene>
<name>A0A9W6TP35_9STRA</name>
<dbReference type="Proteomes" id="UP001165083">
    <property type="component" value="Unassembled WGS sequence"/>
</dbReference>
<keyword evidence="3" id="KW-1185">Reference proteome</keyword>
<proteinExistence type="predicted"/>
<dbReference type="AlphaFoldDB" id="A0A9W6TP35"/>
<accession>A0A9W6TP35</accession>
<protein>
    <submittedName>
        <fullName evidence="2">Unnamed protein product</fullName>
    </submittedName>
</protein>
<organism evidence="2 3">
    <name type="scientific">Phytophthora lilii</name>
    <dbReference type="NCBI Taxonomy" id="2077276"/>
    <lineage>
        <taxon>Eukaryota</taxon>
        <taxon>Sar</taxon>
        <taxon>Stramenopiles</taxon>
        <taxon>Oomycota</taxon>
        <taxon>Peronosporomycetes</taxon>
        <taxon>Peronosporales</taxon>
        <taxon>Peronosporaceae</taxon>
        <taxon>Phytophthora</taxon>
    </lineage>
</organism>
<sequence>MAEVRSTTAVATEQREQVAVYHDHERGGFIEDTKTEEGTNDLDPFDPDDFLEAMRTEYLFGLVAAEDVNISDESFAVSAESEDEEESAFNEGASDQEVYADEVESDLDFVTKVLFSAR</sequence>
<feature type="region of interest" description="Disordered" evidence="1">
    <location>
        <begin position="76"/>
        <end position="95"/>
    </location>
</feature>
<evidence type="ECO:0000313" key="3">
    <source>
        <dbReference type="Proteomes" id="UP001165083"/>
    </source>
</evidence>
<evidence type="ECO:0000313" key="2">
    <source>
        <dbReference type="EMBL" id="GMF17171.1"/>
    </source>
</evidence>
<dbReference type="EMBL" id="BSXW01000274">
    <property type="protein sequence ID" value="GMF17171.1"/>
    <property type="molecule type" value="Genomic_DNA"/>
</dbReference>